<dbReference type="Proteomes" id="UP001055811">
    <property type="component" value="Linkage Group LG06"/>
</dbReference>
<keyword evidence="2" id="KW-1185">Reference proteome</keyword>
<accession>A0ACB9BRC5</accession>
<protein>
    <submittedName>
        <fullName evidence="1">Uncharacterized protein</fullName>
    </submittedName>
</protein>
<evidence type="ECO:0000313" key="1">
    <source>
        <dbReference type="EMBL" id="KAI3724603.1"/>
    </source>
</evidence>
<evidence type="ECO:0000313" key="2">
    <source>
        <dbReference type="Proteomes" id="UP001055811"/>
    </source>
</evidence>
<dbReference type="EMBL" id="CM042014">
    <property type="protein sequence ID" value="KAI3724603.1"/>
    <property type="molecule type" value="Genomic_DNA"/>
</dbReference>
<comment type="caution">
    <text evidence="1">The sequence shown here is derived from an EMBL/GenBank/DDBJ whole genome shotgun (WGS) entry which is preliminary data.</text>
</comment>
<gene>
    <name evidence="1" type="ORF">L2E82_36386</name>
</gene>
<sequence length="1424" mass="163065">MPTKSSSCRLLIDFEFNCLTYNLHKAAEAASVSIDAYIKQGLHLHNSEHLFAYTLYKAAEAASVSTDAYSRERCYHKSKYRAMECLSGIINNPLVNCLMAPVKERIGHLISYTEYVKAMRTAMADLNDKKRAVEEHKKRNEENCLEVPNTVKVWLQEVTRINGEAESVLNDAGNWFDLWNRYMLAKKALKITEDIMKAKDGHSNIEWINDRVPLGRTDSTKASTSRPSSDHPNEFQSRQQTFTEALEALGPNHKSHMVALCGMGGVGKTTMMKKLKEIVDEKKMFRYIVRVDIGEKTDAIYIQKVVAHYLGIELKQEIKSVRADELRKQFKAQSDRGNNRFLIILDDVWESVDLEDIGLSPLPDQGVDFKVLLTSRKKDVCVDMGVEDNSILNVGILTEEESQRLFRQVSRTSDPELHEIGENIVRKCGGLPMAIDTIARALRGKRTKDVWNDTLSSLKSHDIDQRVKKIFEMSYNYLQDEDTKSVFLLCGLFPEDWDIPIEELVMYGWGLKLFKMKDTIREARYRMHTCIERLIDSNLLIKSDTVGCVKMHDLVREFVLDMFSKVEHASIVNHDNTLNWHENERSSFCKRISLTCKGVSEFPKDEKFPNLLVLKLMHGDKLLKFPEDFYEEMEKLQVISYDNMKYPLLPTSHQCSTNLRVLHLHECSLKFDFDCSSIGNLLNLEVLSFADSGIEWLPSAIGNLKNLRLLNLTGCSGLRIDNGVLEKLSKLEELYMSVGDGEYQEAISLTDENCNEMAERSKNLSVLEFQFFENNAQLKNMSFQKLERFKISVGRYLDGDYSKCRHSFENTLQLVTNKGELLDSRINELFEKTEVLCFSVGDMNDLEDVEVKSFSRPPKSSSFYNLRVLVVSECAELRYLFTLGVANTLSKLEHLEVKSCNNMEELVHSRSSGEERVTFPKLKFLSLCGLLKLLGLCCNVNIIELPQLVELQLRDIPGFTSIYPSQNKIETSHLLKEEVLIPKLEELFIDHMENLKEIWPYEFSRSDQVQLRKIRLRSCTNLVNMFPCNPMSLLHHLEEVDLSNCGSIEVLFDIDLENIGEIEENSSRSSLKNIKVEGLGKLREVWKIKAADNNTPLIRGFQAVERIHIGKCERFRNLFTPTNTNFDLEALTEIWIKNCGENRGNNESVESSHKQEQTDILLKEETSRVGDSISNTILFPSRLTHSFPNLHKVELWGYKGVDVVFEIECPTSREPITTHHNQQPLLPYLEELYLWDMEEMSHVWKCNWNEFLILQKQQSESPFHNLTTITLYNCRSIKYLFSPLMAKLLSNLKKISITYCDGIEEVVSNSDDEDEESTTFASTSIHTTTTLFPHLDSLTLQGLYNLKCIGGSGAKDGSNVVSFDKTTTAAASLDQIEFSQTAGQMQKLQLLKIEDCNGMKEHLLRRMSSGCLHWIMFGSVIAHK</sequence>
<reference evidence="1 2" key="2">
    <citation type="journal article" date="2022" name="Mol. Ecol. Resour.">
        <title>The genomes of chicory, endive, great burdock and yacon provide insights into Asteraceae paleo-polyploidization history and plant inulin production.</title>
        <authorList>
            <person name="Fan W."/>
            <person name="Wang S."/>
            <person name="Wang H."/>
            <person name="Wang A."/>
            <person name="Jiang F."/>
            <person name="Liu H."/>
            <person name="Zhao H."/>
            <person name="Xu D."/>
            <person name="Zhang Y."/>
        </authorList>
    </citation>
    <scope>NUCLEOTIDE SEQUENCE [LARGE SCALE GENOMIC DNA]</scope>
    <source>
        <strain evidence="2">cv. Punajuju</strain>
        <tissue evidence="1">Leaves</tissue>
    </source>
</reference>
<name>A0ACB9BRC5_CICIN</name>
<reference evidence="2" key="1">
    <citation type="journal article" date="2022" name="Mol. Ecol. Resour.">
        <title>The genomes of chicory, endive, great burdock and yacon provide insights into Asteraceae palaeo-polyploidization history and plant inulin production.</title>
        <authorList>
            <person name="Fan W."/>
            <person name="Wang S."/>
            <person name="Wang H."/>
            <person name="Wang A."/>
            <person name="Jiang F."/>
            <person name="Liu H."/>
            <person name="Zhao H."/>
            <person name="Xu D."/>
            <person name="Zhang Y."/>
        </authorList>
    </citation>
    <scope>NUCLEOTIDE SEQUENCE [LARGE SCALE GENOMIC DNA]</scope>
    <source>
        <strain evidence="2">cv. Punajuju</strain>
    </source>
</reference>
<organism evidence="1 2">
    <name type="scientific">Cichorium intybus</name>
    <name type="common">Chicory</name>
    <dbReference type="NCBI Taxonomy" id="13427"/>
    <lineage>
        <taxon>Eukaryota</taxon>
        <taxon>Viridiplantae</taxon>
        <taxon>Streptophyta</taxon>
        <taxon>Embryophyta</taxon>
        <taxon>Tracheophyta</taxon>
        <taxon>Spermatophyta</taxon>
        <taxon>Magnoliopsida</taxon>
        <taxon>eudicotyledons</taxon>
        <taxon>Gunneridae</taxon>
        <taxon>Pentapetalae</taxon>
        <taxon>asterids</taxon>
        <taxon>campanulids</taxon>
        <taxon>Asterales</taxon>
        <taxon>Asteraceae</taxon>
        <taxon>Cichorioideae</taxon>
        <taxon>Cichorieae</taxon>
        <taxon>Cichoriinae</taxon>
        <taxon>Cichorium</taxon>
    </lineage>
</organism>
<proteinExistence type="predicted"/>